<evidence type="ECO:0000313" key="2">
    <source>
        <dbReference type="Proteomes" id="UP001058074"/>
    </source>
</evidence>
<accession>A0ACB5RE21</accession>
<protein>
    <submittedName>
        <fullName evidence="1">Glycosyl hydrolase</fullName>
    </submittedName>
</protein>
<reference evidence="1" key="1">
    <citation type="journal article" date="2025" name="Int. J. Syst. Evol. Microbiol.">
        <title>Inconstantimicrobium mannanitabidum sp. nov., a novel member of the family Clostridiaceae isolated from anoxic soil under the treatment of reductive soil disinfestation.</title>
        <authorList>
            <person name="Ueki A."/>
            <person name="Tonouchi A."/>
            <person name="Honma S."/>
            <person name="Kaku N."/>
            <person name="Ueki K."/>
        </authorList>
    </citation>
    <scope>NUCLEOTIDE SEQUENCE</scope>
    <source>
        <strain evidence="1">TW13</strain>
    </source>
</reference>
<dbReference type="EMBL" id="BROD01000001">
    <property type="protein sequence ID" value="GKX67356.1"/>
    <property type="molecule type" value="Genomic_DNA"/>
</dbReference>
<organism evidence="1 2">
    <name type="scientific">Inconstantimicrobium mannanitabidum</name>
    <dbReference type="NCBI Taxonomy" id="1604901"/>
    <lineage>
        <taxon>Bacteria</taxon>
        <taxon>Bacillati</taxon>
        <taxon>Bacillota</taxon>
        <taxon>Clostridia</taxon>
        <taxon>Eubacteriales</taxon>
        <taxon>Clostridiaceae</taxon>
        <taxon>Inconstantimicrobium</taxon>
    </lineage>
</organism>
<comment type="caution">
    <text evidence="1">The sequence shown here is derived from an EMBL/GenBank/DDBJ whole genome shotgun (WGS) entry which is preliminary data.</text>
</comment>
<keyword evidence="1" id="KW-0378">Hydrolase</keyword>
<proteinExistence type="predicted"/>
<keyword evidence="2" id="KW-1185">Reference proteome</keyword>
<sequence length="756" mass="85064">MDIDNLVNQLTLDEKASLCSGSEKNMWQTEAIERLGIPSITMTDGPYGVVKRLSGFSDPVPSTCFPVSCAMSSSWDINLIHNIGKAIGEECQVENVNILFAPSMNIQRSPLGGRNFEYYSEDPILSSEMASAFVKGVQSQGVGACLKHYMANNSEYLRQNINNVISEQPLNEIYLYNFERTIKNSNPYTIMTAYNKVNWEYCVKSRYLLTEILRNKFNFDGFVLSDWYGVDSIVDSLKAGLDLEMPYSYGISKKKIIDSVKNGDLDEATLNEAVKRILKIVFKVKNAEKPNAQYSKEEHNKFAREAARDCIVLLKNENSLLPLKKEKLRKHKLAVIGEYAKNPRYQGNGSAHVTPTVIENGYDEIVKLVGNSIKINYSKGYNLLTSSSENDNLLINEAQKSAAKSDVAIIFLGTPDSYDGETADRANLDLPANQVKLIKEIYKVQKNIIVVIYNGSPVIFSNWYQYANSIIEAWLPGQAGAGAIADILFGIVNPSGKLSCTFPIQLPDNPTYLDYISPDNNLFYREDIFVGYKYYDKKNMQVQFPFGFGLSYTSFCYSNLELSKNVLKENDTLDISFIIKNTGSYFGKEVAQLYVQYSKSPIPRPIKELKAFSKVPLAPNEEKSVSFTLNSRDFSYYDILTKTWQLESGPVRILVGTSSRHICLVGNIYIQSSYQPKITYTAENFARDFLSNPKTENIIRPLLVSIANLLSNDKALEQTISEFLKDMPIKKWIVISRGSFTEKMLADIISLANTEG</sequence>
<name>A0ACB5RE21_9CLOT</name>
<evidence type="ECO:0000313" key="1">
    <source>
        <dbReference type="EMBL" id="GKX67356.1"/>
    </source>
</evidence>
<gene>
    <name evidence="1" type="ORF">rsdtw13_26140</name>
</gene>
<dbReference type="Proteomes" id="UP001058074">
    <property type="component" value="Unassembled WGS sequence"/>
</dbReference>